<sequence length="313" mass="32069">MPIYMLNVGNQRAHIPAGPLSVSIAGSVHDAALDVQAGPAQAVRRSSAHHAVLPELTGPVTIAVRPASSTRFAAGTIVHLAIAHDIPHEVDPVQVLFDAIDVGGDSALIFAELRPHGHYIEVAVSAVADTPLSALAAAARTSARRVVGRDTAKTGAELVVALNGSASMRPWFADGSAAAATDVVVGVADALGIRNVAAVLVGDDVTEIRPGGEAISGPVPASGLADVVRQFAPRWSAGARWSRLRPEVVTVACSDFPAGVVPHGFAVITLSNDRRVGGPRLPAPPPGRDAANELLSDLELLGVITTGLVQALR</sequence>
<proteinExistence type="predicted"/>
<dbReference type="RefSeq" id="WP_075544872.1">
    <property type="nucleotide sequence ID" value="NZ_UPHQ01000306.1"/>
</dbReference>
<dbReference type="Proteomes" id="UP000267289">
    <property type="component" value="Unassembled WGS sequence"/>
</dbReference>
<gene>
    <name evidence="1" type="ORF">LAUMK13_05537</name>
</gene>
<keyword evidence="2" id="KW-1185">Reference proteome</keyword>
<organism evidence="1 2">
    <name type="scientific">Mycobacterium innocens</name>
    <dbReference type="NCBI Taxonomy" id="2341083"/>
    <lineage>
        <taxon>Bacteria</taxon>
        <taxon>Bacillati</taxon>
        <taxon>Actinomycetota</taxon>
        <taxon>Actinomycetes</taxon>
        <taxon>Mycobacteriales</taxon>
        <taxon>Mycobacteriaceae</taxon>
        <taxon>Mycobacterium</taxon>
    </lineage>
</organism>
<name>A0A498QNL2_9MYCO</name>
<dbReference type="OrthoDB" id="4622925at2"/>
<dbReference type="AlphaFoldDB" id="A0A498QNL2"/>
<evidence type="ECO:0000313" key="1">
    <source>
        <dbReference type="EMBL" id="VBA45812.1"/>
    </source>
</evidence>
<evidence type="ECO:0000313" key="2">
    <source>
        <dbReference type="Proteomes" id="UP000267289"/>
    </source>
</evidence>
<dbReference type="EMBL" id="UPHQ01000306">
    <property type="protein sequence ID" value="VBA45812.1"/>
    <property type="molecule type" value="Genomic_DNA"/>
</dbReference>
<protein>
    <submittedName>
        <fullName evidence="1">Uncharacterized protein</fullName>
    </submittedName>
</protein>
<accession>A0A498QNL2</accession>
<reference evidence="1 2" key="1">
    <citation type="submission" date="2018-09" db="EMBL/GenBank/DDBJ databases">
        <authorList>
            <person name="Tagini F."/>
        </authorList>
    </citation>
    <scope>NUCLEOTIDE SEQUENCE [LARGE SCALE GENOMIC DNA]</scope>
    <source>
        <strain evidence="1 2">MK13</strain>
    </source>
</reference>